<organism evidence="3 4">
    <name type="scientific">Actinomadura rubteroloni</name>
    <dbReference type="NCBI Taxonomy" id="1926885"/>
    <lineage>
        <taxon>Bacteria</taxon>
        <taxon>Bacillati</taxon>
        <taxon>Actinomycetota</taxon>
        <taxon>Actinomycetes</taxon>
        <taxon>Streptosporangiales</taxon>
        <taxon>Thermomonosporaceae</taxon>
        <taxon>Actinomadura</taxon>
    </lineage>
</organism>
<dbReference type="CDD" id="cd05121">
    <property type="entry name" value="ABC1_ADCK3-like"/>
    <property type="match status" value="1"/>
</dbReference>
<keyword evidence="3" id="KW-0808">Transferase</keyword>
<dbReference type="RefSeq" id="WP_205648222.1">
    <property type="nucleotide sequence ID" value="NZ_MTBP01000003.1"/>
</dbReference>
<dbReference type="SUPFAM" id="SSF56112">
    <property type="entry name" value="Protein kinase-like (PK-like)"/>
    <property type="match status" value="1"/>
</dbReference>
<evidence type="ECO:0000259" key="2">
    <source>
        <dbReference type="Pfam" id="PF03109"/>
    </source>
</evidence>
<dbReference type="InterPro" id="IPR004147">
    <property type="entry name" value="ABC1_dom"/>
</dbReference>
<dbReference type="PANTHER" id="PTHR10566">
    <property type="entry name" value="CHAPERONE-ACTIVITY OF BC1 COMPLEX CABC1 -RELATED"/>
    <property type="match status" value="1"/>
</dbReference>
<evidence type="ECO:0000313" key="4">
    <source>
        <dbReference type="Proteomes" id="UP000242367"/>
    </source>
</evidence>
<dbReference type="Proteomes" id="UP000242367">
    <property type="component" value="Unassembled WGS sequence"/>
</dbReference>
<dbReference type="AlphaFoldDB" id="A0A2P4UE70"/>
<evidence type="ECO:0000313" key="3">
    <source>
        <dbReference type="EMBL" id="POM23326.1"/>
    </source>
</evidence>
<evidence type="ECO:0000256" key="1">
    <source>
        <dbReference type="ARBA" id="ARBA00009670"/>
    </source>
</evidence>
<feature type="domain" description="ABC1 atypical kinase-like" evidence="2">
    <location>
        <begin position="82"/>
        <end position="322"/>
    </location>
</feature>
<comment type="caution">
    <text evidence="3">The sequence shown here is derived from an EMBL/GenBank/DDBJ whole genome shotgun (WGS) entry which is preliminary data.</text>
</comment>
<dbReference type="GO" id="GO:0016740">
    <property type="term" value="F:transferase activity"/>
    <property type="evidence" value="ECO:0007669"/>
    <property type="project" value="UniProtKB-KW"/>
</dbReference>
<dbReference type="Pfam" id="PF03109">
    <property type="entry name" value="ABC1"/>
    <property type="match status" value="1"/>
</dbReference>
<keyword evidence="4" id="KW-1185">Reference proteome</keyword>
<comment type="similarity">
    <text evidence="1">Belongs to the protein kinase superfamily. ADCK protein kinase family.</text>
</comment>
<name>A0A2P4UE70_9ACTN</name>
<protein>
    <recommendedName>
        <fullName evidence="2">ABC1 atypical kinase-like domain-containing protein</fullName>
    </recommendedName>
</protein>
<gene>
    <name evidence="3" type="primary">ubiB_3</name>
    <name evidence="3" type="ORF">BTM25_44790</name>
</gene>
<dbReference type="EMBL" id="MTBP01000003">
    <property type="protein sequence ID" value="POM23326.1"/>
    <property type="molecule type" value="Genomic_DNA"/>
</dbReference>
<dbReference type="PANTHER" id="PTHR10566:SF113">
    <property type="entry name" value="PROTEIN ACTIVITY OF BC1 COMPLEX KINASE 7, CHLOROPLASTIC"/>
    <property type="match status" value="1"/>
</dbReference>
<dbReference type="InterPro" id="IPR050154">
    <property type="entry name" value="UbiB_kinase"/>
</dbReference>
<proteinExistence type="inferred from homology"/>
<reference evidence="3 4" key="1">
    <citation type="journal article" date="2017" name="Chemistry">
        <title>Isolation, Biosynthesis and Chemical Modifications of Rubterolones A-F: Rare Tropolone Alkaloids from Actinomadura sp. 5-2.</title>
        <authorList>
            <person name="Guo H."/>
            <person name="Benndorf R."/>
            <person name="Leichnitz D."/>
            <person name="Klassen J.L."/>
            <person name="Vollmers J."/>
            <person name="Gorls H."/>
            <person name="Steinacker M."/>
            <person name="Weigel C."/>
            <person name="Dahse H.M."/>
            <person name="Kaster A.K."/>
            <person name="de Beer Z.W."/>
            <person name="Poulsen M."/>
            <person name="Beemelmanns C."/>
        </authorList>
    </citation>
    <scope>NUCLEOTIDE SEQUENCE [LARGE SCALE GENOMIC DNA]</scope>
    <source>
        <strain evidence="3 4">5-2</strain>
    </source>
</reference>
<dbReference type="InterPro" id="IPR011009">
    <property type="entry name" value="Kinase-like_dom_sf"/>
</dbReference>
<sequence length="505" mass="55821">MNTKGRLGLLVGVLKQLAREEIRHRRDARGEPGAETEPREQWRPAAIRQAFEDLGPFYTKVGQLLSTRPDLVPEPVRLELGKLHDQVSPTPFEVFEPVLAAELGSGWRHRFHDVDTSRPLGAASLAQVYRVTLRDRTPAVIKVQRPGIQDLVVTDMKILRRAVRIASRLAPKYAEVLDFDTMLRMLFEAMKPELDFTLEAANMDRARPLARRFPTLEVPEVIHATPRLLVQSLAPGQSIRDVKHGDFTAEDRLAIGRDLLAWAMRGYFVDRTFHGDPHPGNIFVHPGGPATIIDWGMVGHFDRHLSLALLQTIMGVVCNDAPAAARGWQEMGRCTDWANPRAFAGDLADLIPRVRNASLAELNFGVTLTSVLSQATKHGIATSPMLPVLAKSFANIEGSVRYLAPELTMLDVFSDQMGTIMAELIKESFSFANLSQSIVDTMLCTPVMDEARTIVRDLASHNLGVHVNTTPLGGTGSQRATQIMSVAAVAALWANARQLKRAAER</sequence>
<dbReference type="Gene3D" id="3.90.1200.10">
    <property type="match status" value="1"/>
</dbReference>
<accession>A0A2P4UE70</accession>